<sequence length="507" mass="51545">MQLTLGLAMSVKSVRFLLVEGPDGSGATLEHDEFEVSRAGGVSAPSISEHVVSVVLGTQAIAVARGHTLARVGVTWTEDLDTEASLALESLANLGISNIVSVSMIDAAEAFAGKLAESSGSRRPAVFVVESDSAIATAATTSDSGAVLHMISQVYRGRFTLGEAPKSLAVSMFSHLPDEPDVVFVAGADGDVDEVVTQLDEVSELAVVAPAEAGFALARGAAIAATCPTAARVSPDSDTAQATTREDATLPVPDDGPTQPLLFVPRTARLASLDDGSEIEREPAFVLPFRNRRALTSAHALSAVLIGAVVTFLVSTTLAFTNSAAPSLSPPDQPGSGESRLAASSANPPAPIARPSTVATAGQPGAHTGQPLVIPGLNGFSPGATASTPPVSVPPAPASMPRGVVEESYTTSPAPAARSATPVARNPQVAPDVVAMLRSLFDGAAPNPNVLGIPNGPLPPRSPFDGEVGPGSPVAPLTEPLMLALSDLSRIEIPDANLRAPDPTGTR</sequence>
<dbReference type="Proteomes" id="UP000682202">
    <property type="component" value="Chromosome"/>
</dbReference>
<proteinExistence type="predicted"/>
<dbReference type="KEGG" id="mspg:F6B93_01430"/>
<feature type="region of interest" description="Disordered" evidence="1">
    <location>
        <begin position="323"/>
        <end position="424"/>
    </location>
</feature>
<reference evidence="3" key="1">
    <citation type="submission" date="2019-12" db="EMBL/GenBank/DDBJ databases">
        <title>Mycobacterium spongiae sp. nov.</title>
        <authorList>
            <person name="Stinear T."/>
        </authorList>
    </citation>
    <scope>NUCLEOTIDE SEQUENCE</scope>
    <source>
        <strain evidence="3">FSD4b-SM</strain>
    </source>
</reference>
<organism evidence="3 4">
    <name type="scientific">Mycobacterium spongiae</name>
    <dbReference type="NCBI Taxonomy" id="886343"/>
    <lineage>
        <taxon>Bacteria</taxon>
        <taxon>Bacillati</taxon>
        <taxon>Actinomycetota</taxon>
        <taxon>Actinomycetes</taxon>
        <taxon>Mycobacteriales</taxon>
        <taxon>Mycobacteriaceae</taxon>
        <taxon>Mycobacterium</taxon>
    </lineage>
</organism>
<evidence type="ECO:0000313" key="3">
    <source>
        <dbReference type="EMBL" id="QUR65914.1"/>
    </source>
</evidence>
<feature type="region of interest" description="Disordered" evidence="1">
    <location>
        <begin position="232"/>
        <end position="261"/>
    </location>
</feature>
<feature type="region of interest" description="Disordered" evidence="1">
    <location>
        <begin position="452"/>
        <end position="475"/>
    </location>
</feature>
<dbReference type="RefSeq" id="WP_211697394.1">
    <property type="nucleotide sequence ID" value="NZ_CP046600.1"/>
</dbReference>
<dbReference type="Pfam" id="PF23717">
    <property type="entry name" value="DUF7159"/>
    <property type="match status" value="1"/>
</dbReference>
<accession>A0A975JVJ6</accession>
<dbReference type="InterPro" id="IPR055583">
    <property type="entry name" value="DUF7159"/>
</dbReference>
<dbReference type="AlphaFoldDB" id="A0A975JVJ6"/>
<gene>
    <name evidence="3" type="ORF">F6B93_01430</name>
</gene>
<keyword evidence="4" id="KW-1185">Reference proteome</keyword>
<dbReference type="EMBL" id="CP046600">
    <property type="protein sequence ID" value="QUR65914.1"/>
    <property type="molecule type" value="Genomic_DNA"/>
</dbReference>
<feature type="domain" description="DUF7159" evidence="2">
    <location>
        <begin position="3"/>
        <end position="227"/>
    </location>
</feature>
<evidence type="ECO:0000313" key="4">
    <source>
        <dbReference type="Proteomes" id="UP000682202"/>
    </source>
</evidence>
<protein>
    <recommendedName>
        <fullName evidence="2">DUF7159 domain-containing protein</fullName>
    </recommendedName>
</protein>
<feature type="compositionally biased region" description="Low complexity" evidence="1">
    <location>
        <begin position="408"/>
        <end position="424"/>
    </location>
</feature>
<evidence type="ECO:0000256" key="1">
    <source>
        <dbReference type="SAM" id="MobiDB-lite"/>
    </source>
</evidence>
<name>A0A975JVJ6_9MYCO</name>
<evidence type="ECO:0000259" key="2">
    <source>
        <dbReference type="Pfam" id="PF23717"/>
    </source>
</evidence>